<comment type="pathway">
    <text evidence="2 20">Nucleotide-sugar biosynthesis; UDP-N-acetyl-alpha-D-glucosamine biosynthesis; N-acetyl-alpha-D-glucosamine 1-phosphate from alpha-D-glucosamine 6-phosphate (route II): step 2/2.</text>
</comment>
<dbReference type="EC" id="2.7.7.23" evidence="20"/>
<dbReference type="GO" id="GO:0071555">
    <property type="term" value="P:cell wall organization"/>
    <property type="evidence" value="ECO:0007669"/>
    <property type="project" value="UniProtKB-KW"/>
</dbReference>
<feature type="binding site" evidence="20">
    <location>
        <position position="405"/>
    </location>
    <ligand>
        <name>acetyl-CoA</name>
        <dbReference type="ChEBI" id="CHEBI:57288"/>
    </ligand>
</feature>
<dbReference type="OrthoDB" id="9775031at2"/>
<feature type="region of interest" description="Linker" evidence="20">
    <location>
        <begin position="231"/>
        <end position="251"/>
    </location>
</feature>
<feature type="binding site" evidence="20">
    <location>
        <position position="170"/>
    </location>
    <ligand>
        <name>UDP-N-acetyl-alpha-D-glucosamine</name>
        <dbReference type="ChEBI" id="CHEBI:57705"/>
    </ligand>
</feature>
<gene>
    <name evidence="20" type="primary">glmU</name>
    <name evidence="23" type="ORF">SAMN02745249_00826</name>
</gene>
<dbReference type="CDD" id="cd03353">
    <property type="entry name" value="LbH_GlmU_C"/>
    <property type="match status" value="1"/>
</dbReference>
<keyword evidence="11 20" id="KW-0460">Magnesium</keyword>
<evidence type="ECO:0000256" key="20">
    <source>
        <dbReference type="HAMAP-Rule" id="MF_01631"/>
    </source>
</evidence>
<comment type="subcellular location">
    <subcellularLocation>
        <location evidence="1 20">Cytoplasm</location>
    </subcellularLocation>
</comment>
<comment type="catalytic activity">
    <reaction evidence="18 20">
        <text>N-acetyl-alpha-D-glucosamine 1-phosphate + UTP + H(+) = UDP-N-acetyl-alpha-D-glucosamine + diphosphate</text>
        <dbReference type="Rhea" id="RHEA:13509"/>
        <dbReference type="ChEBI" id="CHEBI:15378"/>
        <dbReference type="ChEBI" id="CHEBI:33019"/>
        <dbReference type="ChEBI" id="CHEBI:46398"/>
        <dbReference type="ChEBI" id="CHEBI:57705"/>
        <dbReference type="ChEBI" id="CHEBI:57776"/>
        <dbReference type="EC" id="2.7.7.23"/>
    </reaction>
</comment>
<feature type="binding site" evidence="20">
    <location>
        <begin position="78"/>
        <end position="79"/>
    </location>
    <ligand>
        <name>UDP-N-acetyl-alpha-D-glucosamine</name>
        <dbReference type="ChEBI" id="CHEBI:57705"/>
    </ligand>
</feature>
<evidence type="ECO:0000256" key="6">
    <source>
        <dbReference type="ARBA" id="ARBA00022490"/>
    </source>
</evidence>
<feature type="binding site" evidence="20">
    <location>
        <begin position="9"/>
        <end position="12"/>
    </location>
    <ligand>
        <name>UDP-N-acetyl-alpha-D-glucosamine</name>
        <dbReference type="ChEBI" id="CHEBI:57705"/>
    </ligand>
</feature>
<comment type="subunit">
    <text evidence="20">Homotrimer.</text>
</comment>
<keyword evidence="8 20" id="KW-0548">Nucleotidyltransferase</keyword>
<dbReference type="RefSeq" id="WP_073296805.1">
    <property type="nucleotide sequence ID" value="NZ_FQUF01000010.1"/>
</dbReference>
<dbReference type="InterPro" id="IPR018357">
    <property type="entry name" value="Hexapep_transf_CS"/>
</dbReference>
<dbReference type="GO" id="GO:0006048">
    <property type="term" value="P:UDP-N-acetylglucosamine biosynthetic process"/>
    <property type="evidence" value="ECO:0007669"/>
    <property type="project" value="UniProtKB-UniPathway"/>
</dbReference>
<dbReference type="SUPFAM" id="SSF53448">
    <property type="entry name" value="Nucleotide-diphospho-sugar transferases"/>
    <property type="match status" value="1"/>
</dbReference>
<dbReference type="GO" id="GO:0000287">
    <property type="term" value="F:magnesium ion binding"/>
    <property type="evidence" value="ECO:0007669"/>
    <property type="project" value="UniProtKB-UniRule"/>
</dbReference>
<dbReference type="NCBIfam" id="NF010934">
    <property type="entry name" value="PRK14354.1"/>
    <property type="match status" value="1"/>
</dbReference>
<feature type="region of interest" description="N-acetyltransferase" evidence="20">
    <location>
        <begin position="252"/>
        <end position="459"/>
    </location>
</feature>
<feature type="region of interest" description="Pyrophosphorylase" evidence="20">
    <location>
        <begin position="1"/>
        <end position="230"/>
    </location>
</feature>
<dbReference type="SUPFAM" id="SSF51161">
    <property type="entry name" value="Trimeric LpxA-like enzymes"/>
    <property type="match status" value="1"/>
</dbReference>
<evidence type="ECO:0000259" key="22">
    <source>
        <dbReference type="Pfam" id="PF25087"/>
    </source>
</evidence>
<dbReference type="InterPro" id="IPR001451">
    <property type="entry name" value="Hexapep"/>
</dbReference>
<feature type="binding site" evidence="20">
    <location>
        <position position="155"/>
    </location>
    <ligand>
        <name>UDP-N-acetyl-alpha-D-glucosamine</name>
        <dbReference type="ChEBI" id="CHEBI:57705"/>
    </ligand>
</feature>
<dbReference type="EMBL" id="FQUF01000010">
    <property type="protein sequence ID" value="SHE63820.1"/>
    <property type="molecule type" value="Genomic_DNA"/>
</dbReference>
<keyword evidence="14 20" id="KW-0511">Multifunctional enzyme</keyword>
<evidence type="ECO:0000256" key="11">
    <source>
        <dbReference type="ARBA" id="ARBA00022842"/>
    </source>
</evidence>
<dbReference type="Gene3D" id="2.160.10.10">
    <property type="entry name" value="Hexapeptide repeat proteins"/>
    <property type="match status" value="1"/>
</dbReference>
<feature type="binding site" evidence="20">
    <location>
        <position position="103"/>
    </location>
    <ligand>
        <name>Mg(2+)</name>
        <dbReference type="ChEBI" id="CHEBI:18420"/>
    </ligand>
</feature>
<dbReference type="InterPro" id="IPR005835">
    <property type="entry name" value="NTP_transferase_dom"/>
</dbReference>
<dbReference type="EC" id="2.3.1.157" evidence="20"/>
<feature type="domain" description="Nucleotidyl transferase" evidence="21">
    <location>
        <begin position="6"/>
        <end position="210"/>
    </location>
</feature>
<feature type="binding site" evidence="20">
    <location>
        <position position="377"/>
    </location>
    <ligand>
        <name>UDP-N-acetyl-alpha-D-glucosamine</name>
        <dbReference type="ChEBI" id="CHEBI:57705"/>
    </ligand>
</feature>
<evidence type="ECO:0000256" key="10">
    <source>
        <dbReference type="ARBA" id="ARBA00022737"/>
    </source>
</evidence>
<dbReference type="UniPathway" id="UPA00113">
    <property type="reaction ID" value="UER00532"/>
</dbReference>
<evidence type="ECO:0000256" key="19">
    <source>
        <dbReference type="ARBA" id="ARBA00049628"/>
    </source>
</evidence>
<evidence type="ECO:0000313" key="24">
    <source>
        <dbReference type="Proteomes" id="UP000184128"/>
    </source>
</evidence>
<dbReference type="PANTHER" id="PTHR43584">
    <property type="entry name" value="NUCLEOTIDYL TRANSFERASE"/>
    <property type="match status" value="1"/>
</dbReference>
<dbReference type="HAMAP" id="MF_01631">
    <property type="entry name" value="GlmU"/>
    <property type="match status" value="1"/>
</dbReference>
<dbReference type="InterPro" id="IPR050065">
    <property type="entry name" value="GlmU-like"/>
</dbReference>
<comment type="function">
    <text evidence="19 20">Catalyzes the last two sequential reactions in the de novo biosynthetic pathway for UDP-N-acetylglucosamine (UDP-GlcNAc). The C-terminal domain catalyzes the transfer of acetyl group from acetyl coenzyme A to glucosamine-1-phosphate (GlcN-1-P) to produce N-acetylglucosamine-1-phosphate (GlcNAc-1-P), which is converted into UDP-GlcNAc by the transfer of uridine 5-monophosphate (from uridine 5-triphosphate), a reaction catalyzed by the N-terminal domain.</text>
</comment>
<dbReference type="Pfam" id="PF00132">
    <property type="entry name" value="Hexapep"/>
    <property type="match status" value="1"/>
</dbReference>
<keyword evidence="13 20" id="KW-0573">Peptidoglycan synthesis</keyword>
<feature type="binding site" evidence="20">
    <location>
        <position position="140"/>
    </location>
    <ligand>
        <name>UDP-N-acetyl-alpha-D-glucosamine</name>
        <dbReference type="ChEBI" id="CHEBI:57705"/>
    </ligand>
</feature>
<organism evidence="23 24">
    <name type="scientific">Atopostipes suicloacalis DSM 15692</name>
    <dbReference type="NCBI Taxonomy" id="1121025"/>
    <lineage>
        <taxon>Bacteria</taxon>
        <taxon>Bacillati</taxon>
        <taxon>Bacillota</taxon>
        <taxon>Bacilli</taxon>
        <taxon>Lactobacillales</taxon>
        <taxon>Carnobacteriaceae</taxon>
        <taxon>Atopostipes</taxon>
    </lineage>
</organism>
<evidence type="ECO:0000313" key="23">
    <source>
        <dbReference type="EMBL" id="SHE63820.1"/>
    </source>
</evidence>
<dbReference type="PROSITE" id="PS00101">
    <property type="entry name" value="HEXAPEP_TRANSFERASES"/>
    <property type="match status" value="1"/>
</dbReference>
<evidence type="ECO:0000256" key="9">
    <source>
        <dbReference type="ARBA" id="ARBA00022723"/>
    </source>
</evidence>
<comment type="similarity">
    <text evidence="5 20">In the N-terminal section; belongs to the N-acetylglucosamine-1-phosphate uridyltransferase family.</text>
</comment>
<dbReference type="GO" id="GO:0003977">
    <property type="term" value="F:UDP-N-acetylglucosamine diphosphorylase activity"/>
    <property type="evidence" value="ECO:0007669"/>
    <property type="project" value="UniProtKB-UniRule"/>
</dbReference>
<dbReference type="InterPro" id="IPR056729">
    <property type="entry name" value="GMPPB_C"/>
</dbReference>
<evidence type="ECO:0000256" key="2">
    <source>
        <dbReference type="ARBA" id="ARBA00005166"/>
    </source>
</evidence>
<evidence type="ECO:0000256" key="14">
    <source>
        <dbReference type="ARBA" id="ARBA00023268"/>
    </source>
</evidence>
<comment type="similarity">
    <text evidence="4 20">In the C-terminal section; belongs to the transferase hexapeptide repeat family.</text>
</comment>
<evidence type="ECO:0000256" key="7">
    <source>
        <dbReference type="ARBA" id="ARBA00022679"/>
    </source>
</evidence>
<keyword evidence="15 20" id="KW-0012">Acyltransferase</keyword>
<feature type="binding site" evidence="20">
    <location>
        <position position="351"/>
    </location>
    <ligand>
        <name>UDP-N-acetyl-alpha-D-glucosamine</name>
        <dbReference type="ChEBI" id="CHEBI:57705"/>
    </ligand>
</feature>
<comment type="pathway">
    <text evidence="20">Bacterial outer membrane biogenesis; LPS lipid A biosynthesis.</text>
</comment>
<dbReference type="CDD" id="cd02540">
    <property type="entry name" value="GT2_GlmU_N_bac"/>
    <property type="match status" value="1"/>
</dbReference>
<dbReference type="Gene3D" id="3.90.550.10">
    <property type="entry name" value="Spore Coat Polysaccharide Biosynthesis Protein SpsA, Chain A"/>
    <property type="match status" value="1"/>
</dbReference>
<dbReference type="Proteomes" id="UP000184128">
    <property type="component" value="Unassembled WGS sequence"/>
</dbReference>
<dbReference type="GO" id="GO:0009245">
    <property type="term" value="P:lipid A biosynthetic process"/>
    <property type="evidence" value="ECO:0007669"/>
    <property type="project" value="UniProtKB-UniRule"/>
</dbReference>
<name>A0A1M4V4I5_9LACT</name>
<feature type="binding site" evidence="20">
    <location>
        <position position="440"/>
    </location>
    <ligand>
        <name>acetyl-CoA</name>
        <dbReference type="ChEBI" id="CHEBI:57288"/>
    </ligand>
</feature>
<dbReference type="Pfam" id="PF00483">
    <property type="entry name" value="NTP_transferase"/>
    <property type="match status" value="1"/>
</dbReference>
<keyword evidence="9 20" id="KW-0479">Metal-binding</keyword>
<evidence type="ECO:0000256" key="4">
    <source>
        <dbReference type="ARBA" id="ARBA00007707"/>
    </source>
</evidence>
<dbReference type="GO" id="GO:0000902">
    <property type="term" value="P:cell morphogenesis"/>
    <property type="evidence" value="ECO:0007669"/>
    <property type="project" value="UniProtKB-UniRule"/>
</dbReference>
<feature type="domain" description="Mannose-1-phosphate guanyltransferase C-terminal" evidence="22">
    <location>
        <begin position="315"/>
        <end position="406"/>
    </location>
</feature>
<evidence type="ECO:0000259" key="21">
    <source>
        <dbReference type="Pfam" id="PF00483"/>
    </source>
</evidence>
<feature type="active site" description="Proton acceptor" evidence="20">
    <location>
        <position position="363"/>
    </location>
</feature>
<dbReference type="AlphaFoldDB" id="A0A1M4V4I5"/>
<dbReference type="GO" id="GO:0019134">
    <property type="term" value="F:glucosamine-1-phosphate N-acetyltransferase activity"/>
    <property type="evidence" value="ECO:0007669"/>
    <property type="project" value="UniProtKB-UniRule"/>
</dbReference>
<dbReference type="InterPro" id="IPR011004">
    <property type="entry name" value="Trimer_LpxA-like_sf"/>
</dbReference>
<dbReference type="STRING" id="1121025.SAMN02745249_00826"/>
<evidence type="ECO:0000256" key="1">
    <source>
        <dbReference type="ARBA" id="ARBA00004496"/>
    </source>
</evidence>
<evidence type="ECO:0000256" key="18">
    <source>
        <dbReference type="ARBA" id="ARBA00048493"/>
    </source>
</evidence>
<keyword evidence="10 20" id="KW-0677">Repeat</keyword>
<dbReference type="GO" id="GO:0008360">
    <property type="term" value="P:regulation of cell shape"/>
    <property type="evidence" value="ECO:0007669"/>
    <property type="project" value="UniProtKB-KW"/>
</dbReference>
<evidence type="ECO:0000256" key="3">
    <source>
        <dbReference type="ARBA" id="ARBA00005208"/>
    </source>
</evidence>
<dbReference type="GO" id="GO:0005737">
    <property type="term" value="C:cytoplasm"/>
    <property type="evidence" value="ECO:0007669"/>
    <property type="project" value="UniProtKB-SubCell"/>
</dbReference>
<reference evidence="23 24" key="1">
    <citation type="submission" date="2016-11" db="EMBL/GenBank/DDBJ databases">
        <authorList>
            <person name="Jaros S."/>
            <person name="Januszkiewicz K."/>
            <person name="Wedrychowicz H."/>
        </authorList>
    </citation>
    <scope>NUCLEOTIDE SEQUENCE [LARGE SCALE GENOMIC DNA]</scope>
    <source>
        <strain evidence="23 24">DSM 15692</strain>
    </source>
</reference>
<feature type="binding site" evidence="20">
    <location>
        <position position="333"/>
    </location>
    <ligand>
        <name>UDP-N-acetyl-alpha-D-glucosamine</name>
        <dbReference type="ChEBI" id="CHEBI:57705"/>
    </ligand>
</feature>
<protein>
    <recommendedName>
        <fullName evidence="20">Bifunctional protein GlmU</fullName>
    </recommendedName>
    <domain>
        <recommendedName>
            <fullName evidence="20">UDP-N-acetylglucosamine pyrophosphorylase</fullName>
            <ecNumber evidence="20">2.7.7.23</ecNumber>
        </recommendedName>
        <alternativeName>
            <fullName evidence="20">N-acetylglucosamine-1-phosphate uridyltransferase</fullName>
        </alternativeName>
    </domain>
    <domain>
        <recommendedName>
            <fullName evidence="20">Glucosamine-1-phosphate N-acetyltransferase</fullName>
            <ecNumber evidence="20">2.3.1.157</ecNumber>
        </recommendedName>
    </domain>
</protein>
<accession>A0A1M4V4I5</accession>
<feature type="binding site" evidence="20">
    <location>
        <position position="23"/>
    </location>
    <ligand>
        <name>UDP-N-acetyl-alpha-D-glucosamine</name>
        <dbReference type="ChEBI" id="CHEBI:57705"/>
    </ligand>
</feature>
<comment type="cofactor">
    <cofactor evidence="20">
        <name>Mg(2+)</name>
        <dbReference type="ChEBI" id="CHEBI:18420"/>
    </cofactor>
    <text evidence="20">Binds 1 Mg(2+) ion per subunit.</text>
</comment>
<evidence type="ECO:0000256" key="8">
    <source>
        <dbReference type="ARBA" id="ARBA00022695"/>
    </source>
</evidence>
<evidence type="ECO:0000256" key="16">
    <source>
        <dbReference type="ARBA" id="ARBA00023316"/>
    </source>
</evidence>
<evidence type="ECO:0000256" key="5">
    <source>
        <dbReference type="ARBA" id="ARBA00007947"/>
    </source>
</evidence>
<keyword evidence="6 20" id="KW-0963">Cytoplasm</keyword>
<comment type="catalytic activity">
    <reaction evidence="17 20">
        <text>alpha-D-glucosamine 1-phosphate + acetyl-CoA = N-acetyl-alpha-D-glucosamine 1-phosphate + CoA + H(+)</text>
        <dbReference type="Rhea" id="RHEA:13725"/>
        <dbReference type="ChEBI" id="CHEBI:15378"/>
        <dbReference type="ChEBI" id="CHEBI:57287"/>
        <dbReference type="ChEBI" id="CHEBI:57288"/>
        <dbReference type="ChEBI" id="CHEBI:57776"/>
        <dbReference type="ChEBI" id="CHEBI:58516"/>
        <dbReference type="EC" id="2.3.1.157"/>
    </reaction>
</comment>
<keyword evidence="7 20" id="KW-0808">Transferase</keyword>
<evidence type="ECO:0000256" key="12">
    <source>
        <dbReference type="ARBA" id="ARBA00022960"/>
    </source>
</evidence>
<dbReference type="PANTHER" id="PTHR43584:SF3">
    <property type="entry name" value="BIFUNCTIONAL PROTEIN GLMU"/>
    <property type="match status" value="1"/>
</dbReference>
<keyword evidence="12 20" id="KW-0133">Cell shape</keyword>
<dbReference type="InterPro" id="IPR005882">
    <property type="entry name" value="Bifunctional_GlmU"/>
</dbReference>
<feature type="binding site" evidence="20">
    <location>
        <begin position="101"/>
        <end position="103"/>
    </location>
    <ligand>
        <name>UDP-N-acetyl-alpha-D-glucosamine</name>
        <dbReference type="ChEBI" id="CHEBI:57705"/>
    </ligand>
</feature>
<sequence>MKKRYVVVLAAGQGTRMKSKLYKVMHPILGRPMVGHVVEAALGAKVDRVITITGFGAGVIKDYLGEKSEFVYQEEQLGTAHAVEQARDLLEGKEGTTVVLSGDTPLLTAETIADLMDFHEKEEAKATVLTAMADDPFGYGRVIRAKDGSVGKIVEEKDASEEERLVREINTGTYCFDNEALYEILNQVDNNNSQGEYYLPDVVEILKENNEIVSAHTLENMDESLGVNTRVALSQATKVMRERVNTQHMVNGVTLVDPENTYIEMDVEIGSDTVIEPNTYLKGKTIIGEDVFIGMNTMIQDSTVEDHVEVTQSVIEDSIIRSKADVGPHSHLRPKSDIGEEAHVGNYVEIKKATIGKKTKVGHHTYVGDAEVGENVNIGCGVVFANFDGKDKSKTIIGDDSFIGSNSNLVAPVSLGEKSFVAAGSTITEEIPEKALGIARARQVNKEGFYTDYFKDEDK</sequence>
<comment type="caution">
    <text evidence="20">Lacks conserved residue(s) required for the propagation of feature annotation.</text>
</comment>
<feature type="binding site" evidence="20">
    <location>
        <position position="228"/>
    </location>
    <ligand>
        <name>Mg(2+)</name>
        <dbReference type="ChEBI" id="CHEBI:18420"/>
    </ligand>
</feature>
<dbReference type="InterPro" id="IPR038009">
    <property type="entry name" value="GlmU_C_LbH"/>
</dbReference>
<keyword evidence="24" id="KW-1185">Reference proteome</keyword>
<evidence type="ECO:0000256" key="17">
    <source>
        <dbReference type="ARBA" id="ARBA00048247"/>
    </source>
</evidence>
<dbReference type="GO" id="GO:0009252">
    <property type="term" value="P:peptidoglycan biosynthetic process"/>
    <property type="evidence" value="ECO:0007669"/>
    <property type="project" value="UniProtKB-UniRule"/>
</dbReference>
<evidence type="ECO:0000256" key="15">
    <source>
        <dbReference type="ARBA" id="ARBA00023315"/>
    </source>
</evidence>
<feature type="binding site" evidence="20">
    <location>
        <position position="366"/>
    </location>
    <ligand>
        <name>UDP-N-acetyl-alpha-D-glucosamine</name>
        <dbReference type="ChEBI" id="CHEBI:57705"/>
    </ligand>
</feature>
<dbReference type="NCBIfam" id="TIGR01173">
    <property type="entry name" value="glmU"/>
    <property type="match status" value="1"/>
</dbReference>
<feature type="binding site" evidence="20">
    <location>
        <position position="73"/>
    </location>
    <ligand>
        <name>UDP-N-acetyl-alpha-D-glucosamine</name>
        <dbReference type="ChEBI" id="CHEBI:57705"/>
    </ligand>
</feature>
<dbReference type="InterPro" id="IPR029044">
    <property type="entry name" value="Nucleotide-diphossugar_trans"/>
</dbReference>
<feature type="binding site" evidence="20">
    <location>
        <position position="423"/>
    </location>
    <ligand>
        <name>acetyl-CoA</name>
        <dbReference type="ChEBI" id="CHEBI:57288"/>
    </ligand>
</feature>
<feature type="binding site" evidence="20">
    <location>
        <position position="228"/>
    </location>
    <ligand>
        <name>UDP-N-acetyl-alpha-D-glucosamine</name>
        <dbReference type="ChEBI" id="CHEBI:57705"/>
    </ligand>
</feature>
<dbReference type="UniPathway" id="UPA00973"/>
<dbReference type="GO" id="GO:0016020">
    <property type="term" value="C:membrane"/>
    <property type="evidence" value="ECO:0007669"/>
    <property type="project" value="GOC"/>
</dbReference>
<evidence type="ECO:0000256" key="13">
    <source>
        <dbReference type="ARBA" id="ARBA00022984"/>
    </source>
</evidence>
<comment type="pathway">
    <text evidence="3 20">Nucleotide-sugar biosynthesis; UDP-N-acetyl-alpha-D-glucosamine biosynthesis; UDP-N-acetyl-alpha-D-glucosamine from N-acetyl-alpha-D-glucosamine 1-phosphate: step 1/1.</text>
</comment>
<keyword evidence="16 20" id="KW-0961">Cell wall biogenesis/degradation</keyword>
<proteinExistence type="inferred from homology"/>
<dbReference type="Pfam" id="PF25087">
    <property type="entry name" value="GMPPB_C"/>
    <property type="match status" value="1"/>
</dbReference>